<dbReference type="NCBIfam" id="TIGR02436">
    <property type="entry name" value="four helix bundle protein"/>
    <property type="match status" value="1"/>
</dbReference>
<dbReference type="RefSeq" id="WP_091095601.1">
    <property type="nucleotide sequence ID" value="NZ_FNXE01000002.1"/>
</dbReference>
<dbReference type="InterPro" id="IPR012657">
    <property type="entry name" value="23S_rRNA-intervening_sequence"/>
</dbReference>
<dbReference type="PANTHER" id="PTHR38471:SF2">
    <property type="entry name" value="FOUR HELIX BUNDLE PROTEIN"/>
    <property type="match status" value="1"/>
</dbReference>
<evidence type="ECO:0000313" key="1">
    <source>
        <dbReference type="EMBL" id="SEH57554.1"/>
    </source>
</evidence>
<name>A0A1H6J765_9FLAO</name>
<evidence type="ECO:0000313" key="2">
    <source>
        <dbReference type="Proteomes" id="UP000199634"/>
    </source>
</evidence>
<dbReference type="OrthoDB" id="9811959at2"/>
<dbReference type="EMBL" id="FNXE01000002">
    <property type="protein sequence ID" value="SEH57554.1"/>
    <property type="molecule type" value="Genomic_DNA"/>
</dbReference>
<accession>A0A1H6J765</accession>
<dbReference type="SUPFAM" id="SSF158446">
    <property type="entry name" value="IVS-encoded protein-like"/>
    <property type="match status" value="1"/>
</dbReference>
<protein>
    <submittedName>
        <fullName evidence="1">Four helix bundle protein</fullName>
    </submittedName>
</protein>
<dbReference type="Gene3D" id="1.20.1440.60">
    <property type="entry name" value="23S rRNA-intervening sequence"/>
    <property type="match status" value="1"/>
</dbReference>
<keyword evidence="2" id="KW-1185">Reference proteome</keyword>
<dbReference type="STRING" id="1159016.SAMN02927937_00301"/>
<reference evidence="1 2" key="1">
    <citation type="submission" date="2016-10" db="EMBL/GenBank/DDBJ databases">
        <authorList>
            <person name="de Groot N.N."/>
        </authorList>
    </citation>
    <scope>NUCLEOTIDE SEQUENCE [LARGE SCALE GENOMIC DNA]</scope>
    <source>
        <strain evidence="1 2">CGMCC 1.10825</strain>
    </source>
</reference>
<dbReference type="CDD" id="cd16377">
    <property type="entry name" value="23S_rRNA_IVP_like"/>
    <property type="match status" value="1"/>
</dbReference>
<organism evidence="1 2">
    <name type="scientific">Paenimyroides marinum</name>
    <dbReference type="NCBI Taxonomy" id="1159016"/>
    <lineage>
        <taxon>Bacteria</taxon>
        <taxon>Pseudomonadati</taxon>
        <taxon>Bacteroidota</taxon>
        <taxon>Flavobacteriia</taxon>
        <taxon>Flavobacteriales</taxon>
        <taxon>Flavobacteriaceae</taxon>
        <taxon>Paenimyroides</taxon>
    </lineage>
</organism>
<dbReference type="Pfam" id="PF05635">
    <property type="entry name" value="23S_rRNA_IVP"/>
    <property type="match status" value="1"/>
</dbReference>
<sequence>MKGYYFERLDVWQGSRKFVKEIYIITKRFPEEEKFGIINQIRRASLSICANIAEGTSRQSEKDKARFINQAFSSAIEVINFLILSYDLDFIREPEYIKLREDLEKITNQLNSLYNKYYR</sequence>
<proteinExistence type="predicted"/>
<dbReference type="AlphaFoldDB" id="A0A1H6J765"/>
<gene>
    <name evidence="1" type="ORF">SAMN02927937_00301</name>
</gene>
<dbReference type="Proteomes" id="UP000199634">
    <property type="component" value="Unassembled WGS sequence"/>
</dbReference>
<dbReference type="PANTHER" id="PTHR38471">
    <property type="entry name" value="FOUR HELIX BUNDLE PROTEIN"/>
    <property type="match status" value="1"/>
</dbReference>
<dbReference type="InterPro" id="IPR036583">
    <property type="entry name" value="23S_rRNA_IVS_sf"/>
</dbReference>